<gene>
    <name evidence="1" type="ORF">CVLEPA_LOCUS1396</name>
</gene>
<dbReference type="Pfam" id="PF15375">
    <property type="entry name" value="FSAF1"/>
    <property type="match status" value="1"/>
</dbReference>
<comment type="caution">
    <text evidence="1">The sequence shown here is derived from an EMBL/GenBank/DDBJ whole genome shotgun (WGS) entry which is preliminary data.</text>
</comment>
<organism evidence="1 2">
    <name type="scientific">Clavelina lepadiformis</name>
    <name type="common">Light-bulb sea squirt</name>
    <name type="synonym">Ascidia lepadiformis</name>
    <dbReference type="NCBI Taxonomy" id="159417"/>
    <lineage>
        <taxon>Eukaryota</taxon>
        <taxon>Metazoa</taxon>
        <taxon>Chordata</taxon>
        <taxon>Tunicata</taxon>
        <taxon>Ascidiacea</taxon>
        <taxon>Aplousobranchia</taxon>
        <taxon>Clavelinidae</taxon>
        <taxon>Clavelina</taxon>
    </lineage>
</organism>
<dbReference type="Proteomes" id="UP001642483">
    <property type="component" value="Unassembled WGS sequence"/>
</dbReference>
<dbReference type="InterPro" id="IPR027973">
    <property type="entry name" value="FSAF1-like"/>
</dbReference>
<protein>
    <submittedName>
        <fullName evidence="1">Uncharacterized protein</fullName>
    </submittedName>
</protein>
<evidence type="ECO:0000313" key="2">
    <source>
        <dbReference type="Proteomes" id="UP001642483"/>
    </source>
</evidence>
<proteinExistence type="predicted"/>
<accession>A0ABP0EY81</accession>
<dbReference type="PANTHER" id="PTHR28366:SF1">
    <property type="entry name" value="CHROMOSOME 1 OPEN READING FRAME 131"/>
    <property type="match status" value="1"/>
</dbReference>
<dbReference type="EMBL" id="CAWYQH010000001">
    <property type="protein sequence ID" value="CAK8672445.1"/>
    <property type="molecule type" value="Genomic_DNA"/>
</dbReference>
<evidence type="ECO:0000313" key="1">
    <source>
        <dbReference type="EMBL" id="CAK8672445.1"/>
    </source>
</evidence>
<dbReference type="PANTHER" id="PTHR28366">
    <property type="entry name" value="CHROMOSOME 1 OPEN READING FRAME 131"/>
    <property type="match status" value="1"/>
</dbReference>
<name>A0ABP0EY81_CLALP</name>
<keyword evidence="2" id="KW-1185">Reference proteome</keyword>
<sequence length="206" mass="24051">MESAETLNQFYVDEIQRKIKRSRKKTNKRTLAEETCQTSKELKKTKKLQQISKREVEVVVFKCKKRELSKESKTKTTGLNVNENFTELSNLKTRKLLDKLQWDVTSFGLEGFSKEEKRKLEQERAVNLGAKPKKRPFTNYKVFMEEQKRLKLENSTTKPKKEIDKKKGNGVFWKESKSLKKLGQVGIFKDGVLKLSSKDVKSIKSK</sequence>
<reference evidence="1 2" key="1">
    <citation type="submission" date="2024-02" db="EMBL/GenBank/DDBJ databases">
        <authorList>
            <person name="Daric V."/>
            <person name="Darras S."/>
        </authorList>
    </citation>
    <scope>NUCLEOTIDE SEQUENCE [LARGE SCALE GENOMIC DNA]</scope>
</reference>
<dbReference type="InterPro" id="IPR052852">
    <property type="entry name" value="SSU_Processome_Comp"/>
</dbReference>